<dbReference type="GO" id="GO:0009082">
    <property type="term" value="P:branched-chain amino acid biosynthetic process"/>
    <property type="evidence" value="ECO:0007669"/>
    <property type="project" value="UniProtKB-KW"/>
</dbReference>
<comment type="catalytic activity">
    <reaction evidence="12">
        <text>L-isoleucine + 2-oxoglutarate = (S)-3-methyl-2-oxopentanoate + L-glutamate</text>
        <dbReference type="Rhea" id="RHEA:24801"/>
        <dbReference type="ChEBI" id="CHEBI:16810"/>
        <dbReference type="ChEBI" id="CHEBI:29985"/>
        <dbReference type="ChEBI" id="CHEBI:35146"/>
        <dbReference type="ChEBI" id="CHEBI:58045"/>
        <dbReference type="EC" id="2.6.1.42"/>
    </reaction>
</comment>
<dbReference type="GO" id="GO:0052656">
    <property type="term" value="F:L-isoleucine-2-oxoglutarate transaminase activity"/>
    <property type="evidence" value="ECO:0007669"/>
    <property type="project" value="RHEA"/>
</dbReference>
<evidence type="ECO:0000256" key="6">
    <source>
        <dbReference type="ARBA" id="ARBA00009320"/>
    </source>
</evidence>
<comment type="pathway">
    <text evidence="3">Amino-acid biosynthesis; L-isoleucine biosynthesis; L-isoleucine from 2-oxobutanoate: step 4/4.</text>
</comment>
<comment type="pathway">
    <text evidence="5">Amino-acid biosynthesis; L-leucine biosynthesis; L-leucine from 3-methyl-2-oxobutanoate: step 4/4.</text>
</comment>
<comment type="caution">
    <text evidence="16">The sequence shown here is derived from an EMBL/GenBank/DDBJ whole genome shotgun (WGS) entry which is preliminary data.</text>
</comment>
<dbReference type="NCBIfam" id="NF009896">
    <property type="entry name" value="PRK13356.1"/>
    <property type="match status" value="1"/>
</dbReference>
<evidence type="ECO:0000256" key="8">
    <source>
        <dbReference type="ARBA" id="ARBA00014472"/>
    </source>
</evidence>
<comment type="function">
    <text evidence="2">Acts on leucine, isoleucine and valine.</text>
</comment>
<dbReference type="PANTHER" id="PTHR42743">
    <property type="entry name" value="AMINO-ACID AMINOTRANSFERASE"/>
    <property type="match status" value="1"/>
</dbReference>
<evidence type="ECO:0000256" key="11">
    <source>
        <dbReference type="ARBA" id="ARBA00048212"/>
    </source>
</evidence>
<dbReference type="InterPro" id="IPR043131">
    <property type="entry name" value="BCAT-like_N"/>
</dbReference>
<dbReference type="Pfam" id="PF01063">
    <property type="entry name" value="Aminotran_4"/>
    <property type="match status" value="1"/>
</dbReference>
<evidence type="ECO:0000256" key="2">
    <source>
        <dbReference type="ARBA" id="ARBA00003109"/>
    </source>
</evidence>
<comment type="similarity">
    <text evidence="6 14">Belongs to the class-IV pyridoxal-phosphate-dependent aminotransferase family.</text>
</comment>
<dbReference type="Proteomes" id="UP000264310">
    <property type="component" value="Unassembled WGS sequence"/>
</dbReference>
<dbReference type="Gene3D" id="3.20.10.10">
    <property type="entry name" value="D-amino Acid Aminotransferase, subunit A, domain 2"/>
    <property type="match status" value="1"/>
</dbReference>
<dbReference type="EMBL" id="QURL01000006">
    <property type="protein sequence ID" value="RFC62657.1"/>
    <property type="molecule type" value="Genomic_DNA"/>
</dbReference>
<dbReference type="PANTHER" id="PTHR42743:SF11">
    <property type="entry name" value="AMINODEOXYCHORISMATE LYASE"/>
    <property type="match status" value="1"/>
</dbReference>
<evidence type="ECO:0000256" key="10">
    <source>
        <dbReference type="ARBA" id="ARBA00023304"/>
    </source>
</evidence>
<dbReference type="GO" id="GO:0052655">
    <property type="term" value="F:L-valine-2-oxoglutarate transaminase activity"/>
    <property type="evidence" value="ECO:0007669"/>
    <property type="project" value="RHEA"/>
</dbReference>
<dbReference type="SUPFAM" id="SSF56752">
    <property type="entry name" value="D-aminoacid aminotransferase-like PLP-dependent enzymes"/>
    <property type="match status" value="1"/>
</dbReference>
<accession>A0A371X089</accession>
<proteinExistence type="inferred from homology"/>
<dbReference type="Gene3D" id="3.30.470.10">
    <property type="match status" value="1"/>
</dbReference>
<dbReference type="AlphaFoldDB" id="A0A371X089"/>
<sequence length="297" mass="32304">MSETAEMPAGRAARTWFDGTWHEGAFACVSPATHGLWLGSSVFDGARFFEGMAPDLHLHAARVNRSAIAMGLKPTMTPDEIVALVHEGCAMFDGRTAIYVKPMYWATDGGFMGVPPDPASTVFCLYLFESAMMEPSGFTLGLSPFRRPSPDVAMTDAKAGCLYPNSGRAITEARNRGFDNALLCDMLGNVAETATSNVFLVKDGVVMTPIANGTFLSGITRARIIELLRADGAEVVETVLRPRHFLEADEVFSTGNHSKVVPVTRFEDRTFAAGSVYRRARELYWAYAKRTAEANAV</sequence>
<keyword evidence="9 15" id="KW-0663">Pyridoxal phosphate</keyword>
<dbReference type="InterPro" id="IPR036038">
    <property type="entry name" value="Aminotransferase-like"/>
</dbReference>
<keyword evidence="16" id="KW-0808">Transferase</keyword>
<comment type="cofactor">
    <cofactor evidence="1 15">
        <name>pyridoxal 5'-phosphate</name>
        <dbReference type="ChEBI" id="CHEBI:597326"/>
    </cofactor>
</comment>
<dbReference type="GO" id="GO:0005829">
    <property type="term" value="C:cytosol"/>
    <property type="evidence" value="ECO:0007669"/>
    <property type="project" value="TreeGrafter"/>
</dbReference>
<gene>
    <name evidence="16" type="ORF">DYI37_15635</name>
</gene>
<dbReference type="InterPro" id="IPR050571">
    <property type="entry name" value="Class-IV_PLP-Dep_Aminotrnsfr"/>
</dbReference>
<evidence type="ECO:0000256" key="7">
    <source>
        <dbReference type="ARBA" id="ARBA00013053"/>
    </source>
</evidence>
<dbReference type="RefSeq" id="WP_116684181.1">
    <property type="nucleotide sequence ID" value="NZ_QURL01000006.1"/>
</dbReference>
<dbReference type="GO" id="GO:0052654">
    <property type="term" value="F:L-leucine-2-oxoglutarate transaminase activity"/>
    <property type="evidence" value="ECO:0007669"/>
    <property type="project" value="RHEA"/>
</dbReference>
<evidence type="ECO:0000313" key="17">
    <source>
        <dbReference type="Proteomes" id="UP000264310"/>
    </source>
</evidence>
<evidence type="ECO:0000256" key="14">
    <source>
        <dbReference type="RuleBase" id="RU004106"/>
    </source>
</evidence>
<keyword evidence="10" id="KW-0028">Amino-acid biosynthesis</keyword>
<protein>
    <recommendedName>
        <fullName evidence="8">Probable branched-chain-amino-acid aminotransferase</fullName>
        <ecNumber evidence="7">2.6.1.42</ecNumber>
    </recommendedName>
</protein>
<evidence type="ECO:0000313" key="16">
    <source>
        <dbReference type="EMBL" id="RFC62657.1"/>
    </source>
</evidence>
<evidence type="ECO:0000256" key="9">
    <source>
        <dbReference type="ARBA" id="ARBA00022898"/>
    </source>
</evidence>
<evidence type="ECO:0000256" key="4">
    <source>
        <dbReference type="ARBA" id="ARBA00004931"/>
    </source>
</evidence>
<reference evidence="16 17" key="1">
    <citation type="submission" date="2018-08" db="EMBL/GenBank/DDBJ databases">
        <title>Fulvimarina sp. 85, whole genome shotgun sequence.</title>
        <authorList>
            <person name="Tuo L."/>
        </authorList>
    </citation>
    <scope>NUCLEOTIDE SEQUENCE [LARGE SCALE GENOMIC DNA]</scope>
    <source>
        <strain evidence="16 17">85</strain>
    </source>
</reference>
<evidence type="ECO:0000256" key="12">
    <source>
        <dbReference type="ARBA" id="ARBA00048798"/>
    </source>
</evidence>
<dbReference type="InterPro" id="IPR001544">
    <property type="entry name" value="Aminotrans_IV"/>
</dbReference>
<comment type="catalytic activity">
    <reaction evidence="11">
        <text>L-valine + 2-oxoglutarate = 3-methyl-2-oxobutanoate + L-glutamate</text>
        <dbReference type="Rhea" id="RHEA:24813"/>
        <dbReference type="ChEBI" id="CHEBI:11851"/>
        <dbReference type="ChEBI" id="CHEBI:16810"/>
        <dbReference type="ChEBI" id="CHEBI:29985"/>
        <dbReference type="ChEBI" id="CHEBI:57762"/>
        <dbReference type="EC" id="2.6.1.42"/>
    </reaction>
</comment>
<evidence type="ECO:0000256" key="3">
    <source>
        <dbReference type="ARBA" id="ARBA00004824"/>
    </source>
</evidence>
<keyword evidence="17" id="KW-1185">Reference proteome</keyword>
<evidence type="ECO:0000256" key="1">
    <source>
        <dbReference type="ARBA" id="ARBA00001933"/>
    </source>
</evidence>
<keyword evidence="10" id="KW-0100">Branched-chain amino acid biosynthesis</keyword>
<evidence type="ECO:0000256" key="13">
    <source>
        <dbReference type="ARBA" id="ARBA00049229"/>
    </source>
</evidence>
<dbReference type="InterPro" id="IPR018300">
    <property type="entry name" value="Aminotrans_IV_CS"/>
</dbReference>
<dbReference type="PROSITE" id="PS00770">
    <property type="entry name" value="AA_TRANSFER_CLASS_4"/>
    <property type="match status" value="1"/>
</dbReference>
<name>A0A371X089_9HYPH</name>
<comment type="catalytic activity">
    <reaction evidence="13">
        <text>L-leucine + 2-oxoglutarate = 4-methyl-2-oxopentanoate + L-glutamate</text>
        <dbReference type="Rhea" id="RHEA:18321"/>
        <dbReference type="ChEBI" id="CHEBI:16810"/>
        <dbReference type="ChEBI" id="CHEBI:17865"/>
        <dbReference type="ChEBI" id="CHEBI:29985"/>
        <dbReference type="ChEBI" id="CHEBI:57427"/>
        <dbReference type="EC" id="2.6.1.42"/>
    </reaction>
</comment>
<keyword evidence="16" id="KW-0032">Aminotransferase</keyword>
<dbReference type="InterPro" id="IPR043132">
    <property type="entry name" value="BCAT-like_C"/>
</dbReference>
<dbReference type="EC" id="2.6.1.42" evidence="7"/>
<evidence type="ECO:0000256" key="5">
    <source>
        <dbReference type="ARBA" id="ARBA00005072"/>
    </source>
</evidence>
<organism evidence="16 17">
    <name type="scientific">Fulvimarina endophytica</name>
    <dbReference type="NCBI Taxonomy" id="2293836"/>
    <lineage>
        <taxon>Bacteria</taxon>
        <taxon>Pseudomonadati</taxon>
        <taxon>Pseudomonadota</taxon>
        <taxon>Alphaproteobacteria</taxon>
        <taxon>Hyphomicrobiales</taxon>
        <taxon>Aurantimonadaceae</taxon>
        <taxon>Fulvimarina</taxon>
    </lineage>
</organism>
<comment type="pathway">
    <text evidence="4">Amino-acid biosynthesis; L-valine biosynthesis; L-valine from pyruvate: step 4/4.</text>
</comment>
<evidence type="ECO:0000256" key="15">
    <source>
        <dbReference type="RuleBase" id="RU004516"/>
    </source>
</evidence>
<dbReference type="OrthoDB" id="21319at2"/>